<reference evidence="1" key="1">
    <citation type="journal article" date="2021" name="Proc. Natl. Acad. Sci. U.S.A.">
        <title>A Catalog of Tens of Thousands of Viruses from Human Metagenomes Reveals Hidden Associations with Chronic Diseases.</title>
        <authorList>
            <person name="Tisza M.J."/>
            <person name="Buck C.B."/>
        </authorList>
    </citation>
    <scope>NUCLEOTIDE SEQUENCE</scope>
    <source>
        <strain evidence="1">CtWWc42</strain>
    </source>
</reference>
<sequence>MTSFEFIFVILVYIDFIFAKKTISFMERRGIICPLFWYNKILPSLTFLSKGG</sequence>
<proteinExistence type="predicted"/>
<name>A0A8S5R2A0_9CAUD</name>
<dbReference type="EMBL" id="BK015795">
    <property type="protein sequence ID" value="DAE25209.1"/>
    <property type="molecule type" value="Genomic_DNA"/>
</dbReference>
<protein>
    <submittedName>
        <fullName evidence="1">Uncharacterized protein</fullName>
    </submittedName>
</protein>
<accession>A0A8S5R2A0</accession>
<organism evidence="1">
    <name type="scientific">Siphoviridae sp. ctWWc42</name>
    <dbReference type="NCBI Taxonomy" id="2826361"/>
    <lineage>
        <taxon>Viruses</taxon>
        <taxon>Duplodnaviria</taxon>
        <taxon>Heunggongvirae</taxon>
        <taxon>Uroviricota</taxon>
        <taxon>Caudoviricetes</taxon>
    </lineage>
</organism>
<evidence type="ECO:0000313" key="1">
    <source>
        <dbReference type="EMBL" id="DAE25209.1"/>
    </source>
</evidence>